<comment type="caution">
    <text evidence="1">The sequence shown here is derived from an EMBL/GenBank/DDBJ whole genome shotgun (WGS) entry which is preliminary data.</text>
</comment>
<keyword evidence="2" id="KW-1185">Reference proteome</keyword>
<dbReference type="Pfam" id="PF08970">
    <property type="entry name" value="Sda"/>
    <property type="match status" value="1"/>
</dbReference>
<dbReference type="AlphaFoldDB" id="A0A366XVZ3"/>
<gene>
    <name evidence="1" type="ORF">DS031_18760</name>
</gene>
<sequence length="52" mass="5971">MKYISDELLLESYSKAIGLKLEKDFILLLEKEIQRRKVNEALAKVNTCLTAS</sequence>
<dbReference type="EMBL" id="QOCW01000025">
    <property type="protein sequence ID" value="RBW68111.1"/>
    <property type="molecule type" value="Genomic_DNA"/>
</dbReference>
<accession>A0A366XVZ3</accession>
<dbReference type="OrthoDB" id="2933732at2"/>
<evidence type="ECO:0000313" key="1">
    <source>
        <dbReference type="EMBL" id="RBW68111.1"/>
    </source>
</evidence>
<organism evidence="1 2">
    <name type="scientific">Bacillus taeanensis</name>
    <dbReference type="NCBI Taxonomy" id="273032"/>
    <lineage>
        <taxon>Bacteria</taxon>
        <taxon>Bacillati</taxon>
        <taxon>Bacillota</taxon>
        <taxon>Bacilli</taxon>
        <taxon>Bacillales</taxon>
        <taxon>Bacillaceae</taxon>
        <taxon>Bacillus</taxon>
    </lineage>
</organism>
<proteinExistence type="predicted"/>
<dbReference type="InterPro" id="IPR015064">
    <property type="entry name" value="Sda"/>
</dbReference>
<dbReference type="Gene3D" id="1.10.287.1100">
    <property type="entry name" value="Sporulation inhibitor A"/>
    <property type="match status" value="1"/>
</dbReference>
<dbReference type="SUPFAM" id="SSF100985">
    <property type="entry name" value="Sporulation inhibitor Sda"/>
    <property type="match status" value="1"/>
</dbReference>
<evidence type="ECO:0000313" key="2">
    <source>
        <dbReference type="Proteomes" id="UP000253314"/>
    </source>
</evidence>
<reference evidence="1 2" key="1">
    <citation type="submission" date="2018-07" db="EMBL/GenBank/DDBJ databases">
        <title>Lottiidibacillus patelloidae gen. nov., sp. nov., isolated from the intestinal tract of a marine limpet and the reclassification of B. taeanensis BH030017T, B. algicola KMM 3737T and B. hwajinpoensis SW-72T as genus Lottiidibacillus.</title>
        <authorList>
            <person name="Liu R."/>
            <person name="Huang Z."/>
        </authorList>
    </citation>
    <scope>NUCLEOTIDE SEQUENCE [LARGE SCALE GENOMIC DNA]</scope>
    <source>
        <strain evidence="1 2">BH030017</strain>
    </source>
</reference>
<dbReference type="Proteomes" id="UP000253314">
    <property type="component" value="Unassembled WGS sequence"/>
</dbReference>
<name>A0A366XVZ3_9BACI</name>
<protein>
    <submittedName>
        <fullName evidence="1">Sporulation histidine kinase inhibitor Sda</fullName>
    </submittedName>
</protein>
<dbReference type="InterPro" id="IPR036916">
    <property type="entry name" value="Sda_sf"/>
</dbReference>